<dbReference type="Pfam" id="PF04752">
    <property type="entry name" value="ChaC"/>
    <property type="match status" value="1"/>
</dbReference>
<keyword evidence="2" id="KW-0456">Lyase</keyword>
<name>A0AAW8EQU4_VARPD</name>
<evidence type="ECO:0000256" key="2">
    <source>
        <dbReference type="ARBA" id="ARBA00023239"/>
    </source>
</evidence>
<dbReference type="EMBL" id="JAUSRV010000016">
    <property type="protein sequence ID" value="MDP9974196.1"/>
    <property type="molecule type" value="Genomic_DNA"/>
</dbReference>
<dbReference type="SUPFAM" id="SSF110857">
    <property type="entry name" value="Gamma-glutamyl cyclotransferase-like"/>
    <property type="match status" value="1"/>
</dbReference>
<dbReference type="Proteomes" id="UP001224845">
    <property type="component" value="Unassembled WGS sequence"/>
</dbReference>
<gene>
    <name evidence="4" type="ORF">J2W39_005459</name>
</gene>
<dbReference type="GO" id="GO:0006751">
    <property type="term" value="P:glutathione catabolic process"/>
    <property type="evidence" value="ECO:0007669"/>
    <property type="project" value="InterPro"/>
</dbReference>
<reference evidence="4" key="1">
    <citation type="submission" date="2023-07" db="EMBL/GenBank/DDBJ databases">
        <title>Sorghum-associated microbial communities from plants grown in Nebraska, USA.</title>
        <authorList>
            <person name="Schachtman D."/>
        </authorList>
    </citation>
    <scope>NUCLEOTIDE SEQUENCE</scope>
    <source>
        <strain evidence="4">DS3315</strain>
    </source>
</reference>
<feature type="compositionally biased region" description="Low complexity" evidence="3">
    <location>
        <begin position="252"/>
        <end position="268"/>
    </location>
</feature>
<feature type="region of interest" description="Disordered" evidence="3">
    <location>
        <begin position="1"/>
        <end position="32"/>
    </location>
</feature>
<feature type="compositionally biased region" description="Pro residues" evidence="3">
    <location>
        <begin position="14"/>
        <end position="29"/>
    </location>
</feature>
<feature type="region of interest" description="Disordered" evidence="3">
    <location>
        <begin position="220"/>
        <end position="268"/>
    </location>
</feature>
<dbReference type="PANTHER" id="PTHR12192">
    <property type="entry name" value="CATION TRANSPORT PROTEIN CHAC-RELATED"/>
    <property type="match status" value="1"/>
</dbReference>
<evidence type="ECO:0000256" key="1">
    <source>
        <dbReference type="ARBA" id="ARBA00012344"/>
    </source>
</evidence>
<dbReference type="GO" id="GO:0005737">
    <property type="term" value="C:cytoplasm"/>
    <property type="evidence" value="ECO:0007669"/>
    <property type="project" value="TreeGrafter"/>
</dbReference>
<dbReference type="InterPro" id="IPR036568">
    <property type="entry name" value="GGCT-like_sf"/>
</dbReference>
<comment type="caution">
    <text evidence="4">The sequence shown here is derived from an EMBL/GenBank/DDBJ whole genome shotgun (WGS) entry which is preliminary data.</text>
</comment>
<dbReference type="CDD" id="cd06661">
    <property type="entry name" value="GGCT_like"/>
    <property type="match status" value="1"/>
</dbReference>
<dbReference type="GO" id="GO:0061928">
    <property type="term" value="F:glutathione specific gamma-glutamylcyclotransferase activity"/>
    <property type="evidence" value="ECO:0007669"/>
    <property type="project" value="UniProtKB-EC"/>
</dbReference>
<proteinExistence type="predicted"/>
<dbReference type="AlphaFoldDB" id="A0AAW8EQU4"/>
<evidence type="ECO:0000256" key="3">
    <source>
        <dbReference type="SAM" id="MobiDB-lite"/>
    </source>
</evidence>
<evidence type="ECO:0000313" key="5">
    <source>
        <dbReference type="Proteomes" id="UP001224845"/>
    </source>
</evidence>
<dbReference type="EC" id="4.3.2.7" evidence="1"/>
<evidence type="ECO:0000313" key="4">
    <source>
        <dbReference type="EMBL" id="MDP9974196.1"/>
    </source>
</evidence>
<protein>
    <recommendedName>
        <fullName evidence="1">glutathione-specific gamma-glutamylcyclotransferase</fullName>
        <ecNumber evidence="1">4.3.2.7</ecNumber>
    </recommendedName>
</protein>
<accession>A0AAW8EQU4</accession>
<sequence length="268" mass="29785">MNHDREIVGGGPSGPAPDPGPPGLDPMPRPLRDPQPMLEQAIADWGGRDDLWLFGYGSLIWRPEFDFAERRPASVHGWHRALKMWSRINRGSVQTPGLVFGLLSGGSCRGMVFRVPSAHGLDTLRRLWLREMPTGVYDPRWLKCNTPEGPVRALAFTLSRRSPNFTGELSDERYRHIFTHAVGRYGSSLDYARQTLLELRRHSIHDAALARLVALAQERQEEQERQAQAEAAADCGTPQPPVYVPGSPDKNSSSPLPQQSSGPSKENP</sequence>
<dbReference type="Gene3D" id="3.10.490.10">
    <property type="entry name" value="Gamma-glutamyl cyclotransferase-like"/>
    <property type="match status" value="1"/>
</dbReference>
<dbReference type="InterPro" id="IPR006840">
    <property type="entry name" value="ChaC"/>
</dbReference>
<dbReference type="InterPro" id="IPR013024">
    <property type="entry name" value="GGCT-like"/>
</dbReference>
<dbReference type="RefSeq" id="WP_307596269.1">
    <property type="nucleotide sequence ID" value="NZ_CAXUQE020000001.1"/>
</dbReference>
<organism evidence="4 5">
    <name type="scientific">Variovorax paradoxus</name>
    <dbReference type="NCBI Taxonomy" id="34073"/>
    <lineage>
        <taxon>Bacteria</taxon>
        <taxon>Pseudomonadati</taxon>
        <taxon>Pseudomonadota</taxon>
        <taxon>Betaproteobacteria</taxon>
        <taxon>Burkholderiales</taxon>
        <taxon>Comamonadaceae</taxon>
        <taxon>Variovorax</taxon>
    </lineage>
</organism>
<dbReference type="PANTHER" id="PTHR12192:SF2">
    <property type="entry name" value="GLUTATHIONE-SPECIFIC GAMMA-GLUTAMYLCYCLOTRANSFERASE 2"/>
    <property type="match status" value="1"/>
</dbReference>